<dbReference type="Proteomes" id="UP001221142">
    <property type="component" value="Unassembled WGS sequence"/>
</dbReference>
<organism evidence="1 2">
    <name type="scientific">Roridomyces roridus</name>
    <dbReference type="NCBI Taxonomy" id="1738132"/>
    <lineage>
        <taxon>Eukaryota</taxon>
        <taxon>Fungi</taxon>
        <taxon>Dikarya</taxon>
        <taxon>Basidiomycota</taxon>
        <taxon>Agaricomycotina</taxon>
        <taxon>Agaricomycetes</taxon>
        <taxon>Agaricomycetidae</taxon>
        <taxon>Agaricales</taxon>
        <taxon>Marasmiineae</taxon>
        <taxon>Mycenaceae</taxon>
        <taxon>Roridomyces</taxon>
    </lineage>
</organism>
<sequence length="223" mass="24957">MAPHDASAITKFLAQHPSIIHFGMCICLPNIDDPFDPEQTFLPNLRHYEGPRLLLRNLATRTLRAARLGPDIGLAASDVQALKALINPALPFVLSVKWTVAFDDAIQTVLSLLSTEMRHIPHLELQTYKASEFSMENLDHITARLPAFTHIAYFAFTSSKYQLESLVDNPGFEPTFRAWAAASPTLKGCCIGTMAWKKVGEKWEQCTKEQFDILAGFSTFYLT</sequence>
<accession>A0AAD7CA52</accession>
<comment type="caution">
    <text evidence="1">The sequence shown here is derived from an EMBL/GenBank/DDBJ whole genome shotgun (WGS) entry which is preliminary data.</text>
</comment>
<evidence type="ECO:0000313" key="2">
    <source>
        <dbReference type="Proteomes" id="UP001221142"/>
    </source>
</evidence>
<proteinExistence type="predicted"/>
<gene>
    <name evidence="1" type="ORF">FB45DRAFT_278575</name>
</gene>
<name>A0AAD7CA52_9AGAR</name>
<dbReference type="EMBL" id="JARKIF010000003">
    <property type="protein sequence ID" value="KAJ7643598.1"/>
    <property type="molecule type" value="Genomic_DNA"/>
</dbReference>
<dbReference type="AlphaFoldDB" id="A0AAD7CA52"/>
<keyword evidence="2" id="KW-1185">Reference proteome</keyword>
<reference evidence="1" key="1">
    <citation type="submission" date="2023-03" db="EMBL/GenBank/DDBJ databases">
        <title>Massive genome expansion in bonnet fungi (Mycena s.s.) driven by repeated elements and novel gene families across ecological guilds.</title>
        <authorList>
            <consortium name="Lawrence Berkeley National Laboratory"/>
            <person name="Harder C.B."/>
            <person name="Miyauchi S."/>
            <person name="Viragh M."/>
            <person name="Kuo A."/>
            <person name="Thoen E."/>
            <person name="Andreopoulos B."/>
            <person name="Lu D."/>
            <person name="Skrede I."/>
            <person name="Drula E."/>
            <person name="Henrissat B."/>
            <person name="Morin E."/>
            <person name="Kohler A."/>
            <person name="Barry K."/>
            <person name="LaButti K."/>
            <person name="Morin E."/>
            <person name="Salamov A."/>
            <person name="Lipzen A."/>
            <person name="Mereny Z."/>
            <person name="Hegedus B."/>
            <person name="Baldrian P."/>
            <person name="Stursova M."/>
            <person name="Weitz H."/>
            <person name="Taylor A."/>
            <person name="Grigoriev I.V."/>
            <person name="Nagy L.G."/>
            <person name="Martin F."/>
            <person name="Kauserud H."/>
        </authorList>
    </citation>
    <scope>NUCLEOTIDE SEQUENCE</scope>
    <source>
        <strain evidence="1">9284</strain>
    </source>
</reference>
<evidence type="ECO:0000313" key="1">
    <source>
        <dbReference type="EMBL" id="KAJ7643598.1"/>
    </source>
</evidence>
<protein>
    <submittedName>
        <fullName evidence="1">Uncharacterized protein</fullName>
    </submittedName>
</protein>